<feature type="signal peptide" evidence="2">
    <location>
        <begin position="1"/>
        <end position="26"/>
    </location>
</feature>
<proteinExistence type="predicted"/>
<evidence type="ECO:0008006" key="5">
    <source>
        <dbReference type="Google" id="ProtNLM"/>
    </source>
</evidence>
<keyword evidence="2" id="KW-0732">Signal</keyword>
<feature type="chain" id="PRO_5002261199" description="DUF3108 domain-containing protein" evidence="2">
    <location>
        <begin position="27"/>
        <end position="497"/>
    </location>
</feature>
<gene>
    <name evidence="3" type="ORF">X474_20205</name>
</gene>
<name>A0A0D2J236_9BACT</name>
<dbReference type="Proteomes" id="UP000032233">
    <property type="component" value="Unassembled WGS sequence"/>
</dbReference>
<evidence type="ECO:0000256" key="1">
    <source>
        <dbReference type="SAM" id="MobiDB-lite"/>
    </source>
</evidence>
<organism evidence="3 4">
    <name type="scientific">Dethiosulfatarculus sandiegensis</name>
    <dbReference type="NCBI Taxonomy" id="1429043"/>
    <lineage>
        <taxon>Bacteria</taxon>
        <taxon>Pseudomonadati</taxon>
        <taxon>Thermodesulfobacteriota</taxon>
        <taxon>Desulfarculia</taxon>
        <taxon>Desulfarculales</taxon>
        <taxon>Desulfarculaceae</taxon>
        <taxon>Dethiosulfatarculus</taxon>
    </lineage>
</organism>
<dbReference type="AlphaFoldDB" id="A0A0D2J236"/>
<sequence>MHITNRTLIFFFLVSFSLLTAAGAGASSKQSKWNTSRGPMTLNKTEGYVKGTFKADQSGKLYGIISGDYLRGVWEDGKTGFFEFKLKDRGKGFNGHWGYPGRPWSGSWNGAKLSETKGGQQLAAATTANRRRIKQGHFTVLADEEWLLHPWKKDGTSKGWRLRYQPLGAKQKKYPFSVSFAVQHWPNSTYEEMVKRQSHILQHLKKSRQKKFRTWNMPVAGENALVFNYQTEKSTVFLLFPHKNNTLYYIYIWVRGKVASLPWQINNLLATLALPGPKSSRPAARKPAPASPKSEKKPESLPEFVATDSTGAAGPDHELTPSPVEGACYVAAEATSGRLLTMKLGMPLADVEKKYHVTSNGTEGLRVFKSDIPCLALIKYTFNYKKGFLKEKAFHALDFKVDKTAPQKPVTEIRVKISCDKGMEFSRKLFDWYAETYGPPTKKVNKMDAMTNFGSHKLPVEFWRYWHFKTKDGKPLYFEVKRNNLFEYYVITLRYRK</sequence>
<accession>A0A0D2J236</accession>
<comment type="caution">
    <text evidence="3">The sequence shown here is derived from an EMBL/GenBank/DDBJ whole genome shotgun (WGS) entry which is preliminary data.</text>
</comment>
<evidence type="ECO:0000313" key="4">
    <source>
        <dbReference type="Proteomes" id="UP000032233"/>
    </source>
</evidence>
<dbReference type="InParanoid" id="A0A0D2J236"/>
<evidence type="ECO:0000313" key="3">
    <source>
        <dbReference type="EMBL" id="KIX12299.1"/>
    </source>
</evidence>
<reference evidence="3 4" key="1">
    <citation type="submission" date="2013-11" db="EMBL/GenBank/DDBJ databases">
        <title>Metagenomic analysis of a methanogenic consortium involved in long chain n-alkane degradation.</title>
        <authorList>
            <person name="Davidova I.A."/>
            <person name="Callaghan A.V."/>
            <person name="Wawrik B."/>
            <person name="Pruitt S."/>
            <person name="Marks C."/>
            <person name="Duncan K.E."/>
            <person name="Suflita J.M."/>
        </authorList>
    </citation>
    <scope>NUCLEOTIDE SEQUENCE [LARGE SCALE GENOMIC DNA]</scope>
    <source>
        <strain evidence="3 4">SPR</strain>
    </source>
</reference>
<protein>
    <recommendedName>
        <fullName evidence="5">DUF3108 domain-containing protein</fullName>
    </recommendedName>
</protein>
<dbReference type="EMBL" id="AZAC01000034">
    <property type="protein sequence ID" value="KIX12299.1"/>
    <property type="molecule type" value="Genomic_DNA"/>
</dbReference>
<keyword evidence="4" id="KW-1185">Reference proteome</keyword>
<feature type="region of interest" description="Disordered" evidence="1">
    <location>
        <begin position="276"/>
        <end position="301"/>
    </location>
</feature>
<dbReference type="STRING" id="1429043.X474_20205"/>
<evidence type="ECO:0000256" key="2">
    <source>
        <dbReference type="SAM" id="SignalP"/>
    </source>
</evidence>
<feature type="compositionally biased region" description="Low complexity" evidence="1">
    <location>
        <begin position="277"/>
        <end position="292"/>
    </location>
</feature>